<organism evidence="4 5">
    <name type="scientific">Saprolegnia parasitica (strain CBS 223.65)</name>
    <dbReference type="NCBI Taxonomy" id="695850"/>
    <lineage>
        <taxon>Eukaryota</taxon>
        <taxon>Sar</taxon>
        <taxon>Stramenopiles</taxon>
        <taxon>Oomycota</taxon>
        <taxon>Saprolegniomycetes</taxon>
        <taxon>Saprolegniales</taxon>
        <taxon>Saprolegniaceae</taxon>
        <taxon>Saprolegnia</taxon>
    </lineage>
</organism>
<gene>
    <name evidence="4" type="ORF">SPRG_13080</name>
</gene>
<reference evidence="4 5" key="1">
    <citation type="journal article" date="2013" name="PLoS Genet.">
        <title>Distinctive expansion of potential virulence genes in the genome of the oomycete fish pathogen Saprolegnia parasitica.</title>
        <authorList>
            <person name="Jiang R.H."/>
            <person name="de Bruijn I."/>
            <person name="Haas B.J."/>
            <person name="Belmonte R."/>
            <person name="Lobach L."/>
            <person name="Christie J."/>
            <person name="van den Ackerveken G."/>
            <person name="Bottin A."/>
            <person name="Bulone V."/>
            <person name="Diaz-Moreno S.M."/>
            <person name="Dumas B."/>
            <person name="Fan L."/>
            <person name="Gaulin E."/>
            <person name="Govers F."/>
            <person name="Grenville-Briggs L.J."/>
            <person name="Horner N.R."/>
            <person name="Levin J.Z."/>
            <person name="Mammella M."/>
            <person name="Meijer H.J."/>
            <person name="Morris P."/>
            <person name="Nusbaum C."/>
            <person name="Oome S."/>
            <person name="Phillips A.J."/>
            <person name="van Rooyen D."/>
            <person name="Rzeszutek E."/>
            <person name="Saraiva M."/>
            <person name="Secombes C.J."/>
            <person name="Seidl M.F."/>
            <person name="Snel B."/>
            <person name="Stassen J.H."/>
            <person name="Sykes S."/>
            <person name="Tripathy S."/>
            <person name="van den Berg H."/>
            <person name="Vega-Arreguin J.C."/>
            <person name="Wawra S."/>
            <person name="Young S.K."/>
            <person name="Zeng Q."/>
            <person name="Dieguez-Uribeondo J."/>
            <person name="Russ C."/>
            <person name="Tyler B.M."/>
            <person name="van West P."/>
        </authorList>
    </citation>
    <scope>NUCLEOTIDE SEQUENCE [LARGE SCALE GENOMIC DNA]</scope>
    <source>
        <strain evidence="4 5">CBS 223.65</strain>
    </source>
</reference>
<dbReference type="VEuPathDB" id="FungiDB:SPRG_13080"/>
<feature type="transmembrane region" description="Helical" evidence="2">
    <location>
        <begin position="461"/>
        <end position="481"/>
    </location>
</feature>
<keyword evidence="2" id="KW-1133">Transmembrane helix</keyword>
<dbReference type="GeneID" id="24134986"/>
<dbReference type="OrthoDB" id="79773at2759"/>
<dbReference type="KEGG" id="spar:SPRG_13080"/>
<feature type="transmembrane region" description="Helical" evidence="2">
    <location>
        <begin position="272"/>
        <end position="292"/>
    </location>
</feature>
<protein>
    <submittedName>
        <fullName evidence="4">Uncharacterized protein</fullName>
    </submittedName>
</protein>
<evidence type="ECO:0000313" key="4">
    <source>
        <dbReference type="EMBL" id="KDO19975.1"/>
    </source>
</evidence>
<evidence type="ECO:0000256" key="3">
    <source>
        <dbReference type="SAM" id="SignalP"/>
    </source>
</evidence>
<dbReference type="EMBL" id="KK583328">
    <property type="protein sequence ID" value="KDO19975.1"/>
    <property type="molecule type" value="Genomic_DNA"/>
</dbReference>
<proteinExistence type="predicted"/>
<dbReference type="Proteomes" id="UP000030745">
    <property type="component" value="Unassembled WGS sequence"/>
</dbReference>
<feature type="signal peptide" evidence="3">
    <location>
        <begin position="1"/>
        <end position="18"/>
    </location>
</feature>
<feature type="region of interest" description="Disordered" evidence="1">
    <location>
        <begin position="490"/>
        <end position="520"/>
    </location>
</feature>
<feature type="transmembrane region" description="Helical" evidence="2">
    <location>
        <begin position="401"/>
        <end position="424"/>
    </location>
</feature>
<evidence type="ECO:0000256" key="2">
    <source>
        <dbReference type="SAM" id="Phobius"/>
    </source>
</evidence>
<dbReference type="RefSeq" id="XP_012209345.1">
    <property type="nucleotide sequence ID" value="XM_012353955.1"/>
</dbReference>
<dbReference type="AlphaFoldDB" id="A0A067BT18"/>
<feature type="chain" id="PRO_5001633733" evidence="3">
    <location>
        <begin position="19"/>
        <end position="520"/>
    </location>
</feature>
<dbReference type="Gene3D" id="1.20.140.150">
    <property type="match status" value="1"/>
</dbReference>
<keyword evidence="2" id="KW-0472">Membrane</keyword>
<keyword evidence="2" id="KW-0812">Transmembrane</keyword>
<keyword evidence="3" id="KW-0732">Signal</keyword>
<sequence length="520" mass="55583">MRWPWLVAAALGLALADAGRSACEARMRDAIHADALCYASVATAASREACQLGVDIGVTIGCLHARTFAHEPQHWHIGHGNVQRAQDAACVHAAADAPRCAESFVSTVEAVFHALAHDDDDESPTAYVPSVVGSDAGMLIRLSFRLATAATRYFYLDASMAPHRADDAIAQWCRAMAADDVDCRDLLLRQYHGWTQAGPLYWEPSPSLVAHIPLAIANQTLALALYAHEPYRDAATAFCSELSAMDHDCVCVAIALSAIGREIEMCPARFCYVTWCLLGVLCAGIAVGLPLWSTSSPPSVTLSAATLRARMTAGVWGVCTEVNILSNATSMSAATCFSFYHASRGGLLLPNGEMVETHMDPLCSAPPTGDVVATIARRTADPTFPVFLRSSCGHLGRATLVFAYLAPIAGVLALLALAFLCCCGTRRPRVDTASQCLVGLAFLSALLTVVLWTQQRPTGSFFGPSFYLAIAAAVCFFFSLVSCRFHKPEAPAPAAEEPTTDRDTYGRSLTPPTDKHDDRA</sequence>
<evidence type="ECO:0000256" key="1">
    <source>
        <dbReference type="SAM" id="MobiDB-lite"/>
    </source>
</evidence>
<evidence type="ECO:0000313" key="5">
    <source>
        <dbReference type="Proteomes" id="UP000030745"/>
    </source>
</evidence>
<name>A0A067BT18_SAPPC</name>
<feature type="transmembrane region" description="Helical" evidence="2">
    <location>
        <begin position="436"/>
        <end position="455"/>
    </location>
</feature>
<accession>A0A067BT18</accession>
<keyword evidence="5" id="KW-1185">Reference proteome</keyword>